<comment type="caution">
    <text evidence="1">The sequence shown here is derived from an EMBL/GenBank/DDBJ whole genome shotgun (WGS) entry which is preliminary data.</text>
</comment>
<name>A0ABW1FBQ9_9ACTN</name>
<dbReference type="PROSITE" id="PS00369">
    <property type="entry name" value="PTS_HPR_HIS"/>
    <property type="match status" value="1"/>
</dbReference>
<accession>A0ABW1FBQ9</accession>
<gene>
    <name evidence="1" type="ORF">ACFP3M_00900</name>
</gene>
<organism evidence="1 2">
    <name type="scientific">Streptomyces ramulosus</name>
    <dbReference type="NCBI Taxonomy" id="47762"/>
    <lineage>
        <taxon>Bacteria</taxon>
        <taxon>Bacillati</taxon>
        <taxon>Actinomycetota</taxon>
        <taxon>Actinomycetes</taxon>
        <taxon>Kitasatosporales</taxon>
        <taxon>Streptomycetaceae</taxon>
        <taxon>Streptomyces</taxon>
    </lineage>
</organism>
<proteinExistence type="predicted"/>
<protein>
    <recommendedName>
        <fullName evidence="3">DUF5753 domain-containing protein</fullName>
    </recommendedName>
</protein>
<reference evidence="2" key="1">
    <citation type="journal article" date="2019" name="Int. J. Syst. Evol. Microbiol.">
        <title>The Global Catalogue of Microorganisms (GCM) 10K type strain sequencing project: providing services to taxonomists for standard genome sequencing and annotation.</title>
        <authorList>
            <consortium name="The Broad Institute Genomics Platform"/>
            <consortium name="The Broad Institute Genome Sequencing Center for Infectious Disease"/>
            <person name="Wu L."/>
            <person name="Ma J."/>
        </authorList>
    </citation>
    <scope>NUCLEOTIDE SEQUENCE [LARGE SCALE GENOMIC DNA]</scope>
    <source>
        <strain evidence="2">CGMCC 1.15809</strain>
    </source>
</reference>
<sequence length="98" mass="11009">MTWASWTTVGIHARPGTVRTEEAGVLDGDVTIHTTWSEDEAHVAVQYTGATDWFTLDGSPVPCHSEEDSRSFHQAVVEAIRGGEDARRELQRLFERQR</sequence>
<evidence type="ECO:0008006" key="3">
    <source>
        <dbReference type="Google" id="ProtNLM"/>
    </source>
</evidence>
<evidence type="ECO:0000313" key="1">
    <source>
        <dbReference type="EMBL" id="MFC5891387.1"/>
    </source>
</evidence>
<dbReference type="Proteomes" id="UP001596241">
    <property type="component" value="Unassembled WGS sequence"/>
</dbReference>
<dbReference type="RefSeq" id="WP_345081992.1">
    <property type="nucleotide sequence ID" value="NZ_BAAAWG010000006.1"/>
</dbReference>
<dbReference type="EMBL" id="JBHSPW010000001">
    <property type="protein sequence ID" value="MFC5891387.1"/>
    <property type="molecule type" value="Genomic_DNA"/>
</dbReference>
<evidence type="ECO:0000313" key="2">
    <source>
        <dbReference type="Proteomes" id="UP001596241"/>
    </source>
</evidence>
<keyword evidence="2" id="KW-1185">Reference proteome</keyword>
<dbReference type="InterPro" id="IPR001020">
    <property type="entry name" value="PTS_HPr_His_P_site"/>
</dbReference>